<dbReference type="Pfam" id="PF03466">
    <property type="entry name" value="LysR_substrate"/>
    <property type="match status" value="1"/>
</dbReference>
<evidence type="ECO:0000256" key="3">
    <source>
        <dbReference type="ARBA" id="ARBA00023125"/>
    </source>
</evidence>
<evidence type="ECO:0000256" key="1">
    <source>
        <dbReference type="ARBA" id="ARBA00009437"/>
    </source>
</evidence>
<keyword evidence="4" id="KW-0804">Transcription</keyword>
<dbReference type="Gene3D" id="3.40.190.10">
    <property type="entry name" value="Periplasmic binding protein-like II"/>
    <property type="match status" value="1"/>
</dbReference>
<dbReference type="PROSITE" id="PS50931">
    <property type="entry name" value="HTH_LYSR"/>
    <property type="match status" value="1"/>
</dbReference>
<gene>
    <name evidence="6" type="ORF">OG2516_03924</name>
</gene>
<comment type="caution">
    <text evidence="6">The sequence shown here is derived from an EMBL/GenBank/DDBJ whole genome shotgun (WGS) entry which is preliminary data.</text>
</comment>
<dbReference type="InterPro" id="IPR036390">
    <property type="entry name" value="WH_DNA-bd_sf"/>
</dbReference>
<evidence type="ECO:0000256" key="4">
    <source>
        <dbReference type="ARBA" id="ARBA00023163"/>
    </source>
</evidence>
<sequence length="283" mass="29448">MQRHSWDDLRFVLAVAETGSVAAAARELAVNHATVLRRIAAFERRVGQAVFERTPHGYRLPPERFGLIEAARGVAAAVEGVERLANGVSGPGQPVRITSTDSLCVAVLPPICAALAAAGVPVELRSSNRHLDLGRLHADIAVRPAERLPAELAGVEAGALGFALYAAGPEVEGWLGAQGALARSRAAAWLADNGAESDLRGGADSFLALRELAALGLGRTLLPCCLGAPDPRLVRVGTGGDAFAVPLWVATHPDLGDAARIRTARDRLADALRDAAGILRDGA</sequence>
<dbReference type="RefSeq" id="WP_007254313.1">
    <property type="nucleotide sequence ID" value="NZ_CH724107.1"/>
</dbReference>
<dbReference type="STRING" id="314256.OG2516_03924"/>
<dbReference type="GO" id="GO:0006351">
    <property type="term" value="P:DNA-templated transcription"/>
    <property type="evidence" value="ECO:0007669"/>
    <property type="project" value="TreeGrafter"/>
</dbReference>
<name>Q2CEI4_OCEGH</name>
<comment type="similarity">
    <text evidence="1">Belongs to the LysR transcriptional regulatory family.</text>
</comment>
<dbReference type="SUPFAM" id="SSF53850">
    <property type="entry name" value="Periplasmic binding protein-like II"/>
    <property type="match status" value="1"/>
</dbReference>
<evidence type="ECO:0000313" key="7">
    <source>
        <dbReference type="Proteomes" id="UP000003635"/>
    </source>
</evidence>
<dbReference type="InterPro" id="IPR058163">
    <property type="entry name" value="LysR-type_TF_proteobact-type"/>
</dbReference>
<dbReference type="GO" id="GO:0043565">
    <property type="term" value="F:sequence-specific DNA binding"/>
    <property type="evidence" value="ECO:0007669"/>
    <property type="project" value="TreeGrafter"/>
</dbReference>
<dbReference type="InterPro" id="IPR005119">
    <property type="entry name" value="LysR_subst-bd"/>
</dbReference>
<evidence type="ECO:0000256" key="2">
    <source>
        <dbReference type="ARBA" id="ARBA00023015"/>
    </source>
</evidence>
<dbReference type="eggNOG" id="COG0583">
    <property type="taxonomic scope" value="Bacteria"/>
</dbReference>
<dbReference type="SUPFAM" id="SSF46785">
    <property type="entry name" value="Winged helix' DNA-binding domain"/>
    <property type="match status" value="1"/>
</dbReference>
<feature type="domain" description="HTH lysR-type" evidence="5">
    <location>
        <begin position="4"/>
        <end position="61"/>
    </location>
</feature>
<proteinExistence type="inferred from homology"/>
<organism evidence="6 7">
    <name type="scientific">Oceanicola granulosus (strain ATCC BAA-861 / DSM 15982 / KCTC 12143 / HTCC2516)</name>
    <dbReference type="NCBI Taxonomy" id="314256"/>
    <lineage>
        <taxon>Bacteria</taxon>
        <taxon>Pseudomonadati</taxon>
        <taxon>Pseudomonadota</taxon>
        <taxon>Alphaproteobacteria</taxon>
        <taxon>Rhodobacterales</taxon>
        <taxon>Roseobacteraceae</taxon>
        <taxon>Oceanicola</taxon>
    </lineage>
</organism>
<dbReference type="InterPro" id="IPR000847">
    <property type="entry name" value="LysR_HTH_N"/>
</dbReference>
<dbReference type="EMBL" id="AAOT01000018">
    <property type="protein sequence ID" value="EAR51013.1"/>
    <property type="molecule type" value="Genomic_DNA"/>
</dbReference>
<keyword evidence="7" id="KW-1185">Reference proteome</keyword>
<accession>Q2CEI4</accession>
<reference evidence="6 7" key="1">
    <citation type="journal article" date="2010" name="J. Bacteriol.">
        <title>Genome sequences of Oceanicola granulosus HTCC2516(T) and Oceanicola batsensis HTCC2597(TDelta).</title>
        <authorList>
            <person name="Thrash J.C."/>
            <person name="Cho J.C."/>
            <person name="Vergin K.L."/>
            <person name="Giovannoni S.J."/>
        </authorList>
    </citation>
    <scope>NUCLEOTIDE SEQUENCE [LARGE SCALE GENOMIC DNA]</scope>
    <source>
        <strain evidence="7">ATCC BAA-861 / DSM 15982 / KCTC 12143 / HTCC2516</strain>
    </source>
</reference>
<dbReference type="HOGENOM" id="CLU_039613_2_1_5"/>
<keyword evidence="3" id="KW-0238">DNA-binding</keyword>
<dbReference type="InterPro" id="IPR036388">
    <property type="entry name" value="WH-like_DNA-bd_sf"/>
</dbReference>
<evidence type="ECO:0000259" key="5">
    <source>
        <dbReference type="PROSITE" id="PS50931"/>
    </source>
</evidence>
<dbReference type="Pfam" id="PF00126">
    <property type="entry name" value="HTH_1"/>
    <property type="match status" value="1"/>
</dbReference>
<protein>
    <submittedName>
        <fullName evidence="6">Transcriptional regulator, LysR family protein</fullName>
    </submittedName>
</protein>
<dbReference type="Gene3D" id="1.10.10.10">
    <property type="entry name" value="Winged helix-like DNA-binding domain superfamily/Winged helix DNA-binding domain"/>
    <property type="match status" value="1"/>
</dbReference>
<dbReference type="PANTHER" id="PTHR30537">
    <property type="entry name" value="HTH-TYPE TRANSCRIPTIONAL REGULATOR"/>
    <property type="match status" value="1"/>
</dbReference>
<dbReference type="Proteomes" id="UP000003635">
    <property type="component" value="Unassembled WGS sequence"/>
</dbReference>
<keyword evidence="2" id="KW-0805">Transcription regulation</keyword>
<dbReference type="AlphaFoldDB" id="Q2CEI4"/>
<dbReference type="PANTHER" id="PTHR30537:SF3">
    <property type="entry name" value="TRANSCRIPTIONAL REGULATORY PROTEIN"/>
    <property type="match status" value="1"/>
</dbReference>
<dbReference type="GO" id="GO:0003700">
    <property type="term" value="F:DNA-binding transcription factor activity"/>
    <property type="evidence" value="ECO:0007669"/>
    <property type="project" value="InterPro"/>
</dbReference>
<evidence type="ECO:0000313" key="6">
    <source>
        <dbReference type="EMBL" id="EAR51013.1"/>
    </source>
</evidence>